<feature type="transmembrane region" description="Helical" evidence="1">
    <location>
        <begin position="82"/>
        <end position="102"/>
    </location>
</feature>
<feature type="transmembrane region" description="Helical" evidence="1">
    <location>
        <begin position="53"/>
        <end position="75"/>
    </location>
</feature>
<dbReference type="OrthoDB" id="3630641at2"/>
<keyword evidence="1" id="KW-0812">Transmembrane</keyword>
<dbReference type="EMBL" id="FORP01000001">
    <property type="protein sequence ID" value="SFI77708.1"/>
    <property type="molecule type" value="Genomic_DNA"/>
</dbReference>
<name>A0A1I3KZE4_9PSEU</name>
<accession>A0A1I3KZE4</accession>
<sequence length="133" mass="13837">MSRLDWHSDTRRHAWLASFTGLIAILAYAGAVAVATGVLGPGVEARLPFESPVFAGVALAVVVGVPMTVVTTLGLRGDARTSAAAVVAGALLIAWIAVEVGFVRTYSWLQPVFAFAGVAVLHTGLQGLRGVRR</sequence>
<organism evidence="2 3">
    <name type="scientific">Amycolatopsis sacchari</name>
    <dbReference type="NCBI Taxonomy" id="115433"/>
    <lineage>
        <taxon>Bacteria</taxon>
        <taxon>Bacillati</taxon>
        <taxon>Actinomycetota</taxon>
        <taxon>Actinomycetes</taxon>
        <taxon>Pseudonocardiales</taxon>
        <taxon>Pseudonocardiaceae</taxon>
        <taxon>Amycolatopsis</taxon>
    </lineage>
</organism>
<keyword evidence="3" id="KW-1185">Reference proteome</keyword>
<dbReference type="Proteomes" id="UP000199025">
    <property type="component" value="Unassembled WGS sequence"/>
</dbReference>
<protein>
    <submittedName>
        <fullName evidence="2">Uncharacterized protein</fullName>
    </submittedName>
</protein>
<proteinExistence type="predicted"/>
<gene>
    <name evidence="2" type="ORF">SAMN05421835_101750</name>
</gene>
<evidence type="ECO:0000256" key="1">
    <source>
        <dbReference type="SAM" id="Phobius"/>
    </source>
</evidence>
<evidence type="ECO:0000313" key="3">
    <source>
        <dbReference type="Proteomes" id="UP000199025"/>
    </source>
</evidence>
<feature type="transmembrane region" description="Helical" evidence="1">
    <location>
        <begin position="108"/>
        <end position="128"/>
    </location>
</feature>
<evidence type="ECO:0000313" key="2">
    <source>
        <dbReference type="EMBL" id="SFI77708.1"/>
    </source>
</evidence>
<dbReference type="RefSeq" id="WP_091504198.1">
    <property type="nucleotide sequence ID" value="NZ_CBDQZW010000002.1"/>
</dbReference>
<keyword evidence="1" id="KW-1133">Transmembrane helix</keyword>
<dbReference type="AlphaFoldDB" id="A0A1I3KZE4"/>
<keyword evidence="1" id="KW-0472">Membrane</keyword>
<dbReference type="STRING" id="115433.SAMN05421835_101750"/>
<reference evidence="2 3" key="1">
    <citation type="submission" date="2016-10" db="EMBL/GenBank/DDBJ databases">
        <authorList>
            <person name="de Groot N.N."/>
        </authorList>
    </citation>
    <scope>NUCLEOTIDE SEQUENCE [LARGE SCALE GENOMIC DNA]</scope>
    <source>
        <strain evidence="2 3">DSM 44468</strain>
    </source>
</reference>
<feature type="transmembrane region" description="Helical" evidence="1">
    <location>
        <begin position="12"/>
        <end position="33"/>
    </location>
</feature>